<accession>X1GHK0</accession>
<feature type="transmembrane region" description="Helical" evidence="1">
    <location>
        <begin position="28"/>
        <end position="47"/>
    </location>
</feature>
<proteinExistence type="predicted"/>
<reference evidence="2" key="1">
    <citation type="journal article" date="2014" name="Front. Microbiol.">
        <title>High frequency of phylogenetically diverse reductive dehalogenase-homologous genes in deep subseafloor sedimentary metagenomes.</title>
        <authorList>
            <person name="Kawai M."/>
            <person name="Futagami T."/>
            <person name="Toyoda A."/>
            <person name="Takaki Y."/>
            <person name="Nishi S."/>
            <person name="Hori S."/>
            <person name="Arai W."/>
            <person name="Tsubouchi T."/>
            <person name="Morono Y."/>
            <person name="Uchiyama I."/>
            <person name="Ito T."/>
            <person name="Fujiyama A."/>
            <person name="Inagaki F."/>
            <person name="Takami H."/>
        </authorList>
    </citation>
    <scope>NUCLEOTIDE SEQUENCE</scope>
    <source>
        <strain evidence="2">Expedition CK06-06</strain>
    </source>
</reference>
<keyword evidence="1" id="KW-0472">Membrane</keyword>
<protein>
    <submittedName>
        <fullName evidence="2">Uncharacterized protein</fullName>
    </submittedName>
</protein>
<evidence type="ECO:0000313" key="2">
    <source>
        <dbReference type="EMBL" id="GAH44315.1"/>
    </source>
</evidence>
<keyword evidence="1" id="KW-0812">Transmembrane</keyword>
<dbReference type="AlphaFoldDB" id="X1GHK0"/>
<comment type="caution">
    <text evidence="2">The sequence shown here is derived from an EMBL/GenBank/DDBJ whole genome shotgun (WGS) entry which is preliminary data.</text>
</comment>
<organism evidence="2">
    <name type="scientific">marine sediment metagenome</name>
    <dbReference type="NCBI Taxonomy" id="412755"/>
    <lineage>
        <taxon>unclassified sequences</taxon>
        <taxon>metagenomes</taxon>
        <taxon>ecological metagenomes</taxon>
    </lineage>
</organism>
<feature type="transmembrane region" description="Helical" evidence="1">
    <location>
        <begin position="95"/>
        <end position="115"/>
    </location>
</feature>
<name>X1GHK0_9ZZZZ</name>
<gene>
    <name evidence="2" type="ORF">S03H2_23335</name>
</gene>
<dbReference type="EMBL" id="BARU01012731">
    <property type="protein sequence ID" value="GAH44315.1"/>
    <property type="molecule type" value="Genomic_DNA"/>
</dbReference>
<keyword evidence="1" id="KW-1133">Transmembrane helix</keyword>
<sequence>MEKTILSDAGVPKHVQVQRSSFIDDDTAFIEAIPGIVFAVVISYVYLNVGTYMNGTLGSELVDSFGAEASRTGLENNSVNTMSNLSENYDSNVDIIKIAITISILLVPIMAIMSLRRIV</sequence>
<evidence type="ECO:0000256" key="1">
    <source>
        <dbReference type="SAM" id="Phobius"/>
    </source>
</evidence>